<evidence type="ECO:0000313" key="2">
    <source>
        <dbReference type="EMBL" id="KAF1978831.1"/>
    </source>
</evidence>
<evidence type="ECO:0000259" key="1">
    <source>
        <dbReference type="Pfam" id="PF06985"/>
    </source>
</evidence>
<reference evidence="2" key="1">
    <citation type="journal article" date="2020" name="Stud. Mycol.">
        <title>101 Dothideomycetes genomes: a test case for predicting lifestyles and emergence of pathogens.</title>
        <authorList>
            <person name="Haridas S."/>
            <person name="Albert R."/>
            <person name="Binder M."/>
            <person name="Bloem J."/>
            <person name="Labutti K."/>
            <person name="Salamov A."/>
            <person name="Andreopoulos B."/>
            <person name="Baker S."/>
            <person name="Barry K."/>
            <person name="Bills G."/>
            <person name="Bluhm B."/>
            <person name="Cannon C."/>
            <person name="Castanera R."/>
            <person name="Culley D."/>
            <person name="Daum C."/>
            <person name="Ezra D."/>
            <person name="Gonzalez J."/>
            <person name="Henrissat B."/>
            <person name="Kuo A."/>
            <person name="Liang C."/>
            <person name="Lipzen A."/>
            <person name="Lutzoni F."/>
            <person name="Magnuson J."/>
            <person name="Mondo S."/>
            <person name="Nolan M."/>
            <person name="Ohm R."/>
            <person name="Pangilinan J."/>
            <person name="Park H.-J."/>
            <person name="Ramirez L."/>
            <person name="Alfaro M."/>
            <person name="Sun H."/>
            <person name="Tritt A."/>
            <person name="Yoshinaga Y."/>
            <person name="Zwiers L.-H."/>
            <person name="Turgeon B."/>
            <person name="Goodwin S."/>
            <person name="Spatafora J."/>
            <person name="Crous P."/>
            <person name="Grigoriev I."/>
        </authorList>
    </citation>
    <scope>NUCLEOTIDE SEQUENCE</scope>
    <source>
        <strain evidence="2">CBS 107.79</strain>
    </source>
</reference>
<organism evidence="2 3">
    <name type="scientific">Bimuria novae-zelandiae CBS 107.79</name>
    <dbReference type="NCBI Taxonomy" id="1447943"/>
    <lineage>
        <taxon>Eukaryota</taxon>
        <taxon>Fungi</taxon>
        <taxon>Dikarya</taxon>
        <taxon>Ascomycota</taxon>
        <taxon>Pezizomycotina</taxon>
        <taxon>Dothideomycetes</taxon>
        <taxon>Pleosporomycetidae</taxon>
        <taxon>Pleosporales</taxon>
        <taxon>Massarineae</taxon>
        <taxon>Didymosphaeriaceae</taxon>
        <taxon>Bimuria</taxon>
    </lineage>
</organism>
<dbReference type="InterPro" id="IPR010730">
    <property type="entry name" value="HET"/>
</dbReference>
<gene>
    <name evidence="2" type="ORF">BU23DRAFT_524379</name>
</gene>
<dbReference type="OrthoDB" id="5362512at2759"/>
<protein>
    <submittedName>
        <fullName evidence="2">HET-domain-containing protein</fullName>
    </submittedName>
</protein>
<proteinExistence type="predicted"/>
<dbReference type="EMBL" id="ML976659">
    <property type="protein sequence ID" value="KAF1978831.1"/>
    <property type="molecule type" value="Genomic_DNA"/>
</dbReference>
<dbReference type="PANTHER" id="PTHR33112:SF9">
    <property type="entry name" value="HETEROKARYON INCOMPATIBILITY DOMAIN-CONTAINING PROTEIN"/>
    <property type="match status" value="1"/>
</dbReference>
<dbReference type="PANTHER" id="PTHR33112">
    <property type="entry name" value="DOMAIN PROTEIN, PUTATIVE-RELATED"/>
    <property type="match status" value="1"/>
</dbReference>
<evidence type="ECO:0000313" key="3">
    <source>
        <dbReference type="Proteomes" id="UP000800036"/>
    </source>
</evidence>
<accession>A0A6A5VNJ2</accession>
<name>A0A6A5VNJ2_9PLEO</name>
<feature type="domain" description="Heterokaryon incompatibility" evidence="1">
    <location>
        <begin position="191"/>
        <end position="339"/>
    </location>
</feature>
<dbReference type="AlphaFoldDB" id="A0A6A5VNJ2"/>
<dbReference type="Proteomes" id="UP000800036">
    <property type="component" value="Unassembled WGS sequence"/>
</dbReference>
<keyword evidence="3" id="KW-1185">Reference proteome</keyword>
<sequence>MVAGSKHRRKSLSVIPQATASLASSWATSPDDRPTCDVCRDLKTQGDGFSFSIGELSVSQHDCRACSVLSTILNPFNLSPQDKIHGYDGPMDTLRVFFRTSEDVKLSVYHRPLLWSESCPWPSIKPSPHPRKFSAGTAVYRIAQWLKECDDSHALCIDSSRERRLPTRVLHIVGPRQIRLLATESDLQARYACLSHCWGSTTPIRTTTSNITALEGGITWEKLPTTFQDAVEVTRGLGLQYLWIDSLCIVQDDLEDWRHEGAKMASIYAQAYVTLAATKSSDSSGGFHPELSAAPDPLSYKFFKNLRNPFTLHVVRSGDHSKYFREDLPLLKRAWVFQERLLSRRTVHFADQEMYYECNTGTSCECGEYKSDFFHNKGLQKHKFVKLTQQTSYYDRTEENTDLSKMWRQLVSTYSRLALTHETDIFPALQGVVKQIQKVRMCAYFAGIWEDDIIRDLCWFYKSPSSTKRNHYRAPSWSWASQRGSVEWIAGGANYYNKAHVVSVSTEPMGEDHTGQLKAGQLVLRGPCVDLLSFTCSIDNGRFQSIKFRRRGEKTEISKDGLDTVIHFDSRENWHTNPNGRDEVEYPELRVMQVHPWAYLLLEKIPAQEGLYKRVGIAPSWFWIEFFRALDDDDIGGADVDSVTII</sequence>
<dbReference type="Pfam" id="PF06985">
    <property type="entry name" value="HET"/>
    <property type="match status" value="1"/>
</dbReference>